<keyword evidence="1" id="KW-1133">Transmembrane helix</keyword>
<keyword evidence="1" id="KW-0812">Transmembrane</keyword>
<dbReference type="EMBL" id="BQXS01001990">
    <property type="protein sequence ID" value="GKT31278.1"/>
    <property type="molecule type" value="Genomic_DNA"/>
</dbReference>
<feature type="non-terminal residue" evidence="2">
    <location>
        <position position="114"/>
    </location>
</feature>
<dbReference type="Proteomes" id="UP001057375">
    <property type="component" value="Unassembled WGS sequence"/>
</dbReference>
<feature type="transmembrane region" description="Helical" evidence="1">
    <location>
        <begin position="18"/>
        <end position="39"/>
    </location>
</feature>
<evidence type="ECO:0000313" key="2">
    <source>
        <dbReference type="EMBL" id="GKT31278.1"/>
    </source>
</evidence>
<gene>
    <name evidence="2" type="ORF">ADUPG1_001942</name>
</gene>
<keyword evidence="1" id="KW-0472">Membrane</keyword>
<evidence type="ECO:0000256" key="1">
    <source>
        <dbReference type="SAM" id="Phobius"/>
    </source>
</evidence>
<organism evidence="2 3">
    <name type="scientific">Aduncisulcus paluster</name>
    <dbReference type="NCBI Taxonomy" id="2918883"/>
    <lineage>
        <taxon>Eukaryota</taxon>
        <taxon>Metamonada</taxon>
        <taxon>Carpediemonas-like organisms</taxon>
        <taxon>Aduncisulcus</taxon>
    </lineage>
</organism>
<evidence type="ECO:0000313" key="3">
    <source>
        <dbReference type="Proteomes" id="UP001057375"/>
    </source>
</evidence>
<proteinExistence type="predicted"/>
<name>A0ABQ5KFH1_9EUKA</name>
<reference evidence="2" key="1">
    <citation type="submission" date="2022-03" db="EMBL/GenBank/DDBJ databases">
        <title>Draft genome sequence of Aduncisulcus paluster, a free-living microaerophilic Fornicata.</title>
        <authorList>
            <person name="Yuyama I."/>
            <person name="Kume K."/>
            <person name="Tamura T."/>
            <person name="Inagaki Y."/>
            <person name="Hashimoto T."/>
        </authorList>
    </citation>
    <scope>NUCLEOTIDE SEQUENCE</scope>
    <source>
        <strain evidence="2">NY0171</strain>
    </source>
</reference>
<comment type="caution">
    <text evidence="2">The sequence shown here is derived from an EMBL/GenBank/DDBJ whole genome shotgun (WGS) entry which is preliminary data.</text>
</comment>
<keyword evidence="3" id="KW-1185">Reference proteome</keyword>
<accession>A0ABQ5KFH1</accession>
<sequence>MLIITEIQKGERSISRDLAACLVFALAIIIGLVTAYEYIGRSKMLRQEYEDKADNYIEQLAKSVTFPIWNFDMGSLKHVCSAYTQNEQFAKLKIVDMNGEVLFNFVRPGDKDDD</sequence>
<protein>
    <submittedName>
        <fullName evidence="2">EAL domain-containing protein</fullName>
    </submittedName>
</protein>